<dbReference type="EMBL" id="NSKE01000013">
    <property type="protein sequence ID" value="PAU92811.1"/>
    <property type="molecule type" value="Genomic_DNA"/>
</dbReference>
<evidence type="ECO:0008006" key="5">
    <source>
        <dbReference type="Google" id="ProtNLM"/>
    </source>
</evidence>
<keyword evidence="1" id="KW-0175">Coiled coil</keyword>
<feature type="transmembrane region" description="Helical" evidence="2">
    <location>
        <begin position="40"/>
        <end position="59"/>
    </location>
</feature>
<dbReference type="OrthoDB" id="215254at2"/>
<keyword evidence="2" id="KW-0472">Membrane</keyword>
<feature type="coiled-coil region" evidence="1">
    <location>
        <begin position="93"/>
        <end position="123"/>
    </location>
</feature>
<dbReference type="InterPro" id="IPR036269">
    <property type="entry name" value="Rho_N_sf"/>
</dbReference>
<accession>A0A2A2G598</accession>
<sequence length="167" mass="19012">MCISTMAMSVRKSLLENKIPLIRTYKIVKSIMGNSKFDKILIGTLSGMVGGVVLGLLFAPNKGTKTREKISQKGDEYLKTISNDITEIQNYLKKRTESTKENLNELSEEAKNKSEDVLKKAKKLTSFEEWTKEELYERAKKEQIDGYSQMNKEELIAALREKSIPIT</sequence>
<evidence type="ECO:0000256" key="2">
    <source>
        <dbReference type="SAM" id="Phobius"/>
    </source>
</evidence>
<keyword evidence="2" id="KW-0812">Transmembrane</keyword>
<keyword evidence="2" id="KW-1133">Transmembrane helix</keyword>
<evidence type="ECO:0000313" key="4">
    <source>
        <dbReference type="Proteomes" id="UP000218831"/>
    </source>
</evidence>
<dbReference type="Proteomes" id="UP000218831">
    <property type="component" value="Unassembled WGS sequence"/>
</dbReference>
<dbReference type="Gene3D" id="1.10.720.10">
    <property type="match status" value="1"/>
</dbReference>
<evidence type="ECO:0000256" key="1">
    <source>
        <dbReference type="SAM" id="Coils"/>
    </source>
</evidence>
<name>A0A2A2G598_9BACT</name>
<gene>
    <name evidence="3" type="ORF">CK503_15075</name>
</gene>
<comment type="caution">
    <text evidence="3">The sequence shown here is derived from an EMBL/GenBank/DDBJ whole genome shotgun (WGS) entry which is preliminary data.</text>
</comment>
<keyword evidence="4" id="KW-1185">Reference proteome</keyword>
<reference evidence="3 4" key="1">
    <citation type="submission" date="2017-08" db="EMBL/GenBank/DDBJ databases">
        <title>Aliifodinibius alkalisoli sp. nov., isolated from saline alkaline soil.</title>
        <authorList>
            <person name="Liu D."/>
            <person name="Zhang G."/>
        </authorList>
    </citation>
    <scope>NUCLEOTIDE SEQUENCE [LARGE SCALE GENOMIC DNA]</scope>
    <source>
        <strain evidence="3 4">WN023</strain>
    </source>
</reference>
<dbReference type="SUPFAM" id="SSF68912">
    <property type="entry name" value="Rho N-terminal domain-like"/>
    <property type="match status" value="1"/>
</dbReference>
<protein>
    <recommendedName>
        <fullName evidence="5">Rho termination factor N-terminal domain-containing protein</fullName>
    </recommendedName>
</protein>
<organism evidence="3 4">
    <name type="scientific">Fodinibius salipaludis</name>
    <dbReference type="NCBI Taxonomy" id="2032627"/>
    <lineage>
        <taxon>Bacteria</taxon>
        <taxon>Pseudomonadati</taxon>
        <taxon>Balneolota</taxon>
        <taxon>Balneolia</taxon>
        <taxon>Balneolales</taxon>
        <taxon>Balneolaceae</taxon>
        <taxon>Fodinibius</taxon>
    </lineage>
</organism>
<dbReference type="AlphaFoldDB" id="A0A2A2G598"/>
<evidence type="ECO:0000313" key="3">
    <source>
        <dbReference type="EMBL" id="PAU92811.1"/>
    </source>
</evidence>
<proteinExistence type="predicted"/>
<dbReference type="InterPro" id="IPR024623">
    <property type="entry name" value="YtxH"/>
</dbReference>
<dbReference type="Pfam" id="PF12732">
    <property type="entry name" value="YtxH"/>
    <property type="match status" value="1"/>
</dbReference>